<dbReference type="RefSeq" id="XP_014668660.1">
    <property type="nucleotide sequence ID" value="XM_014813174.1"/>
</dbReference>
<keyword evidence="4" id="KW-0963">Cytoplasm</keyword>
<feature type="non-terminal residue" evidence="13">
    <location>
        <position position="263"/>
    </location>
</feature>
<name>A0ABM1E8Y9_PRICU</name>
<evidence type="ECO:0000256" key="7">
    <source>
        <dbReference type="ARBA" id="ARBA00023054"/>
    </source>
</evidence>
<evidence type="ECO:0000256" key="3">
    <source>
        <dbReference type="ARBA" id="ARBA00018313"/>
    </source>
</evidence>
<evidence type="ECO:0000256" key="1">
    <source>
        <dbReference type="ARBA" id="ARBA00004114"/>
    </source>
</evidence>
<gene>
    <name evidence="13" type="primary">LOC106809935</name>
</gene>
<sequence>MFLCLIRNGAPVKKLCNNRLIYITIFGHLLSETIKFVIRKMSHIKSLAVSKPGRRQIHPSQPPKTTRHAHRPRQTKKKALPVPPWDNTVNDLEVHKASPEEINRRQELRKSKNVDLVKWEEQEKAIQRACKNKVPTSVEKRKAHLLREILYDDSQLQDVLDKSDKMLTVVRDLYGDELRHKYKARPKITPAPSLEKSSAKVLNEWPPDEEVSDDATPINAEVTDSSFSTEEKENVDVEFTNTRFQGARRKVKDEGPYAMNDTA</sequence>
<keyword evidence="6" id="KW-0498">Mitosis</keyword>
<evidence type="ECO:0000256" key="10">
    <source>
        <dbReference type="ARBA" id="ARBA00030722"/>
    </source>
</evidence>
<keyword evidence="5" id="KW-0132">Cell division</keyword>
<keyword evidence="8" id="KW-0206">Cytoskeleton</keyword>
<dbReference type="InterPro" id="IPR031387">
    <property type="entry name" value="SPICE1"/>
</dbReference>
<proteinExistence type="predicted"/>
<protein>
    <recommendedName>
        <fullName evidence="3">Spindle and centriole-associated protein 1</fullName>
    </recommendedName>
    <alternativeName>
        <fullName evidence="10">Coiled-coil domain-containing protein 52</fullName>
    </alternativeName>
</protein>
<evidence type="ECO:0000256" key="4">
    <source>
        <dbReference type="ARBA" id="ARBA00022490"/>
    </source>
</evidence>
<evidence type="ECO:0000256" key="6">
    <source>
        <dbReference type="ARBA" id="ARBA00022776"/>
    </source>
</evidence>
<evidence type="ECO:0000256" key="11">
    <source>
        <dbReference type="SAM" id="MobiDB-lite"/>
    </source>
</evidence>
<evidence type="ECO:0000256" key="9">
    <source>
        <dbReference type="ARBA" id="ARBA00023306"/>
    </source>
</evidence>
<evidence type="ECO:0000256" key="2">
    <source>
        <dbReference type="ARBA" id="ARBA00004186"/>
    </source>
</evidence>
<feature type="region of interest" description="Disordered" evidence="11">
    <location>
        <begin position="49"/>
        <end position="86"/>
    </location>
</feature>
<reference evidence="13" key="1">
    <citation type="submission" date="2025-08" db="UniProtKB">
        <authorList>
            <consortium name="RefSeq"/>
        </authorList>
    </citation>
    <scope>IDENTIFICATION</scope>
</reference>
<dbReference type="PANTHER" id="PTHR31167:SF3">
    <property type="entry name" value="SPINDLE AND CENTRIOLE-ASSOCIATED PROTEIN 1"/>
    <property type="match status" value="1"/>
</dbReference>
<evidence type="ECO:0000256" key="5">
    <source>
        <dbReference type="ARBA" id="ARBA00022618"/>
    </source>
</evidence>
<keyword evidence="7" id="KW-0175">Coiled coil</keyword>
<keyword evidence="12" id="KW-1185">Reference proteome</keyword>
<accession>A0ABM1E8Y9</accession>
<comment type="subcellular location">
    <subcellularLocation>
        <location evidence="1">Cytoplasm</location>
        <location evidence="1">Cytoskeleton</location>
        <location evidence="1">Microtubule organizing center</location>
        <location evidence="1">Centrosome</location>
        <location evidence="1">Centriole</location>
    </subcellularLocation>
    <subcellularLocation>
        <location evidence="2">Cytoplasm</location>
        <location evidence="2">Cytoskeleton</location>
        <location evidence="2">Spindle</location>
    </subcellularLocation>
</comment>
<dbReference type="PANTHER" id="PTHR31167">
    <property type="entry name" value="SPINDLE AND CENTRIOLE ASSOCIATED PROTEIN 1 SPICE1"/>
    <property type="match status" value="1"/>
</dbReference>
<evidence type="ECO:0000256" key="8">
    <source>
        <dbReference type="ARBA" id="ARBA00023212"/>
    </source>
</evidence>
<dbReference type="Pfam" id="PF15678">
    <property type="entry name" value="SPICE"/>
    <property type="match status" value="1"/>
</dbReference>
<dbReference type="GeneID" id="106809935"/>
<evidence type="ECO:0000313" key="12">
    <source>
        <dbReference type="Proteomes" id="UP000695022"/>
    </source>
</evidence>
<keyword evidence="9" id="KW-0131">Cell cycle</keyword>
<dbReference type="Proteomes" id="UP000695022">
    <property type="component" value="Unplaced"/>
</dbReference>
<organism evidence="12 13">
    <name type="scientific">Priapulus caudatus</name>
    <name type="common">Priapulid worm</name>
    <dbReference type="NCBI Taxonomy" id="37621"/>
    <lineage>
        <taxon>Eukaryota</taxon>
        <taxon>Metazoa</taxon>
        <taxon>Ecdysozoa</taxon>
        <taxon>Scalidophora</taxon>
        <taxon>Priapulida</taxon>
        <taxon>Priapulimorpha</taxon>
        <taxon>Priapulimorphida</taxon>
        <taxon>Priapulidae</taxon>
        <taxon>Priapulus</taxon>
    </lineage>
</organism>
<evidence type="ECO:0000313" key="13">
    <source>
        <dbReference type="RefSeq" id="XP_014668660.1"/>
    </source>
</evidence>
<feature type="compositionally biased region" description="Basic residues" evidence="11">
    <location>
        <begin position="65"/>
        <end position="79"/>
    </location>
</feature>